<dbReference type="PANTHER" id="PTHR36111">
    <property type="entry name" value="INNER MEMBRANE PROTEIN-RELATED"/>
    <property type="match status" value="1"/>
</dbReference>
<comment type="caution">
    <text evidence="2">The sequence shown here is derived from an EMBL/GenBank/DDBJ whole genome shotgun (WGS) entry which is preliminary data.</text>
</comment>
<dbReference type="PANTHER" id="PTHR36111:SF2">
    <property type="entry name" value="INNER MEMBRANE PROTEIN"/>
    <property type="match status" value="1"/>
</dbReference>
<keyword evidence="1" id="KW-1133">Transmembrane helix</keyword>
<protein>
    <submittedName>
        <fullName evidence="2">DUF554 family protein</fullName>
    </submittedName>
</protein>
<feature type="transmembrane region" description="Helical" evidence="1">
    <location>
        <begin position="57"/>
        <end position="75"/>
    </location>
</feature>
<feature type="transmembrane region" description="Helical" evidence="1">
    <location>
        <begin position="160"/>
        <end position="178"/>
    </location>
</feature>
<accession>A0A6N7R028</accession>
<keyword evidence="3" id="KW-1185">Reference proteome</keyword>
<feature type="transmembrane region" description="Helical" evidence="1">
    <location>
        <begin position="216"/>
        <end position="233"/>
    </location>
</feature>
<dbReference type="AlphaFoldDB" id="A0A6N7R028"/>
<organism evidence="2 3">
    <name type="scientific">Gracilibacillus thailandensis</name>
    <dbReference type="NCBI Taxonomy" id="563735"/>
    <lineage>
        <taxon>Bacteria</taxon>
        <taxon>Bacillati</taxon>
        <taxon>Bacillota</taxon>
        <taxon>Bacilli</taxon>
        <taxon>Bacillales</taxon>
        <taxon>Bacillaceae</taxon>
        <taxon>Gracilibacillus</taxon>
    </lineage>
</organism>
<evidence type="ECO:0000313" key="3">
    <source>
        <dbReference type="Proteomes" id="UP000435187"/>
    </source>
</evidence>
<dbReference type="Proteomes" id="UP000435187">
    <property type="component" value="Unassembled WGS sequence"/>
</dbReference>
<dbReference type="InterPro" id="IPR007563">
    <property type="entry name" value="DUF554"/>
</dbReference>
<gene>
    <name evidence="2" type="ORF">GH885_15260</name>
</gene>
<proteinExistence type="predicted"/>
<feature type="transmembrane region" description="Helical" evidence="1">
    <location>
        <begin position="6"/>
        <end position="26"/>
    </location>
</feature>
<reference evidence="2 3" key="1">
    <citation type="submission" date="2019-10" db="EMBL/GenBank/DDBJ databases">
        <title>Gracilibacillus salitolerans sp. nov., a moderate halophile isolated from a saline soil in northwest China.</title>
        <authorList>
            <person name="Gan L."/>
        </authorList>
    </citation>
    <scope>NUCLEOTIDE SEQUENCE [LARGE SCALE GENOMIC DNA]</scope>
    <source>
        <strain evidence="2 3">TP2-8</strain>
    </source>
</reference>
<keyword evidence="1" id="KW-0812">Transmembrane</keyword>
<dbReference type="EMBL" id="WJEE01000038">
    <property type="protein sequence ID" value="MRI67678.1"/>
    <property type="molecule type" value="Genomic_DNA"/>
</dbReference>
<feature type="transmembrane region" description="Helical" evidence="1">
    <location>
        <begin position="33"/>
        <end position="51"/>
    </location>
</feature>
<feature type="transmembrane region" description="Helical" evidence="1">
    <location>
        <begin position="96"/>
        <end position="120"/>
    </location>
</feature>
<evidence type="ECO:0000313" key="2">
    <source>
        <dbReference type="EMBL" id="MRI67678.1"/>
    </source>
</evidence>
<dbReference type="RefSeq" id="WP_153836239.1">
    <property type="nucleotide sequence ID" value="NZ_JBHUMW010000081.1"/>
</dbReference>
<sequence length="235" mass="24933">MALLGTLVNGLCIIIGTIIGLVFSNIPERIKNTALQGIGLVVALIGIQMAIQADNIILILLSLLLGSIIGAGVHLEDKLNILGQKLEGKISKDGNGNLTEGFITASLIFVIGAMSIVGALDGGLRGDHEVLYTKAFLDGFMAMVLTTTLGYGVIFSVIPVILYQGSIALLAVQINNWLPQSILDGFINEVTAIGGLLILAIGLNILNITKIKIGDFLPAIFVFIIFYFSYGFIVF</sequence>
<feature type="transmembrane region" description="Helical" evidence="1">
    <location>
        <begin position="190"/>
        <end position="209"/>
    </location>
</feature>
<keyword evidence="1" id="KW-0472">Membrane</keyword>
<evidence type="ECO:0000256" key="1">
    <source>
        <dbReference type="SAM" id="Phobius"/>
    </source>
</evidence>
<dbReference type="Pfam" id="PF04474">
    <property type="entry name" value="DUF554"/>
    <property type="match status" value="1"/>
</dbReference>
<name>A0A6N7R028_9BACI</name>